<gene>
    <name evidence="2" type="ORF">TRICI_004411</name>
</gene>
<evidence type="ECO:0000259" key="1">
    <source>
        <dbReference type="PROSITE" id="PS50181"/>
    </source>
</evidence>
<evidence type="ECO:0000313" key="2">
    <source>
        <dbReference type="EMBL" id="KAA8909702.1"/>
    </source>
</evidence>
<name>A0A642V7B8_9ASCO</name>
<dbReference type="AlphaFoldDB" id="A0A642V7B8"/>
<comment type="caution">
    <text evidence="2">The sequence shown here is derived from an EMBL/GenBank/DDBJ whole genome shotgun (WGS) entry which is preliminary data.</text>
</comment>
<dbReference type="Proteomes" id="UP000761534">
    <property type="component" value="Unassembled WGS sequence"/>
</dbReference>
<dbReference type="PROSITE" id="PS50181">
    <property type="entry name" value="FBOX"/>
    <property type="match status" value="1"/>
</dbReference>
<dbReference type="InterPro" id="IPR001810">
    <property type="entry name" value="F-box_dom"/>
</dbReference>
<dbReference type="VEuPathDB" id="FungiDB:TRICI_004411"/>
<dbReference type="Pfam" id="PF00646">
    <property type="entry name" value="F-box"/>
    <property type="match status" value="1"/>
</dbReference>
<dbReference type="InterPro" id="IPR036047">
    <property type="entry name" value="F-box-like_dom_sf"/>
</dbReference>
<keyword evidence="3" id="KW-1185">Reference proteome</keyword>
<reference evidence="2" key="1">
    <citation type="journal article" date="2019" name="G3 (Bethesda)">
        <title>Genome Assemblies of Two Rare Opportunistic Yeast Pathogens: Diutina rugosa (syn. Candida rugosa) and Trichomonascus ciferrii (syn. Candida ciferrii).</title>
        <authorList>
            <person name="Mixao V."/>
            <person name="Saus E."/>
            <person name="Hansen A.P."/>
            <person name="Lass-Florl C."/>
            <person name="Gabaldon T."/>
        </authorList>
    </citation>
    <scope>NUCLEOTIDE SEQUENCE</scope>
    <source>
        <strain evidence="2">CBS 4856</strain>
    </source>
</reference>
<protein>
    <recommendedName>
        <fullName evidence="1">F-box domain-containing protein</fullName>
    </recommendedName>
</protein>
<proteinExistence type="predicted"/>
<evidence type="ECO:0000313" key="3">
    <source>
        <dbReference type="Proteomes" id="UP000761534"/>
    </source>
</evidence>
<organism evidence="2 3">
    <name type="scientific">Trichomonascus ciferrii</name>
    <dbReference type="NCBI Taxonomy" id="44093"/>
    <lineage>
        <taxon>Eukaryota</taxon>
        <taxon>Fungi</taxon>
        <taxon>Dikarya</taxon>
        <taxon>Ascomycota</taxon>
        <taxon>Saccharomycotina</taxon>
        <taxon>Dipodascomycetes</taxon>
        <taxon>Dipodascales</taxon>
        <taxon>Trichomonascaceae</taxon>
        <taxon>Trichomonascus</taxon>
        <taxon>Trichomonascus ciferrii complex</taxon>
    </lineage>
</organism>
<feature type="domain" description="F-box" evidence="1">
    <location>
        <begin position="2"/>
        <end position="49"/>
    </location>
</feature>
<sequence>MMGGITDLPVEVLDTVFRYCSTESLISLRAVATVFKEIADSGGRVKCSLKSRDFSNSSFRLYFDNSRKLTVTIADILNHKYNGLGFALSCLRDVSLYAFPSNSSEELSYFHSKLDAVLMPLESEVEDVKLESLSMNCLVAHWADFDRFIDRINASTLDFSVKTNIYLSLAPGPLLPEYPILLSRKFQDVTFCFTDFIDFPSTLFQLGPLSGDKFFSMFEFSQDSQLRRLLLLNEKSHSVPVLNPAHLSKFLSPCRQLEEIELDSIDLKGNVDNTVDWFPSSLQMLSFAYSGLYVTSSYQPSKQFRPNCNVHRIDTTGLRKIIGDDQYISLFEHVNFPNLTELNLDMDLQIHSSLFLTNVLGTLKSLNLYLADWDVLDTKINDAFKTSPLTNLFIEVQSGTLDSEKMNYIKNLRNLESLTLVLNVDLATCSRDNINTTFGMFLKDLLSNCRHIQDVKVGNDVTPCLNLPITSVDRFSIANLDLSAYKNPNTLIT</sequence>
<dbReference type="SUPFAM" id="SSF81383">
    <property type="entry name" value="F-box domain"/>
    <property type="match status" value="1"/>
</dbReference>
<dbReference type="EMBL" id="SWFS01000335">
    <property type="protein sequence ID" value="KAA8909702.1"/>
    <property type="molecule type" value="Genomic_DNA"/>
</dbReference>
<accession>A0A642V7B8</accession>